<keyword evidence="4" id="KW-1133">Transmembrane helix</keyword>
<name>A0ABY3X2Q1_9GAMM</name>
<comment type="similarity">
    <text evidence="2">Belongs to the membrane fusion protein (MFP) (TC 8.A.1) family.</text>
</comment>
<evidence type="ECO:0000256" key="4">
    <source>
        <dbReference type="ARBA" id="ARBA00022989"/>
    </source>
</evidence>
<dbReference type="InterPro" id="IPR058625">
    <property type="entry name" value="MdtA-like_BSH"/>
</dbReference>
<feature type="coiled-coil region" evidence="6">
    <location>
        <begin position="84"/>
        <end position="132"/>
    </location>
</feature>
<dbReference type="Pfam" id="PF25917">
    <property type="entry name" value="BSH_RND"/>
    <property type="match status" value="1"/>
</dbReference>
<evidence type="ECO:0000256" key="3">
    <source>
        <dbReference type="ARBA" id="ARBA00022692"/>
    </source>
</evidence>
<evidence type="ECO:0000259" key="7">
    <source>
        <dbReference type="Pfam" id="PF25917"/>
    </source>
</evidence>
<dbReference type="InterPro" id="IPR058634">
    <property type="entry name" value="AaeA-lik-b-barrel"/>
</dbReference>
<keyword evidence="10" id="KW-1185">Reference proteome</keyword>
<evidence type="ECO:0000256" key="6">
    <source>
        <dbReference type="SAM" id="Coils"/>
    </source>
</evidence>
<protein>
    <submittedName>
        <fullName evidence="9">HlyD family secretion protein</fullName>
    </submittedName>
</protein>
<accession>A0ABY3X2Q1</accession>
<dbReference type="InterPro" id="IPR050739">
    <property type="entry name" value="MFP"/>
</dbReference>
<dbReference type="Gene3D" id="2.40.50.100">
    <property type="match status" value="1"/>
</dbReference>
<evidence type="ECO:0000256" key="1">
    <source>
        <dbReference type="ARBA" id="ARBA00004167"/>
    </source>
</evidence>
<comment type="subcellular location">
    <subcellularLocation>
        <location evidence="1">Membrane</location>
        <topology evidence="1">Single-pass membrane protein</topology>
    </subcellularLocation>
</comment>
<keyword evidence="3" id="KW-0812">Transmembrane</keyword>
<dbReference type="Gene3D" id="2.40.30.170">
    <property type="match status" value="1"/>
</dbReference>
<dbReference type="Pfam" id="PF25963">
    <property type="entry name" value="Beta-barrel_AAEA"/>
    <property type="match status" value="1"/>
</dbReference>
<evidence type="ECO:0000256" key="5">
    <source>
        <dbReference type="ARBA" id="ARBA00023136"/>
    </source>
</evidence>
<dbReference type="SUPFAM" id="SSF111369">
    <property type="entry name" value="HlyD-like secretion proteins"/>
    <property type="match status" value="1"/>
</dbReference>
<evidence type="ECO:0000259" key="8">
    <source>
        <dbReference type="Pfam" id="PF25963"/>
    </source>
</evidence>
<feature type="domain" description="p-hydroxybenzoic acid efflux pump subunit AaeA-like beta-barrel" evidence="8">
    <location>
        <begin position="245"/>
        <end position="337"/>
    </location>
</feature>
<organism evidence="9 10">
    <name type="scientific">Ignatzschineria rhizosphaerae</name>
    <dbReference type="NCBI Taxonomy" id="2923279"/>
    <lineage>
        <taxon>Bacteria</taxon>
        <taxon>Pseudomonadati</taxon>
        <taxon>Pseudomonadota</taxon>
        <taxon>Gammaproteobacteria</taxon>
        <taxon>Cardiobacteriales</taxon>
        <taxon>Ignatzschineriaceae</taxon>
        <taxon>Ignatzschineria</taxon>
    </lineage>
</organism>
<dbReference type="Gene3D" id="1.10.287.470">
    <property type="entry name" value="Helix hairpin bin"/>
    <property type="match status" value="2"/>
</dbReference>
<keyword evidence="6" id="KW-0175">Coiled coil</keyword>
<keyword evidence="5" id="KW-0472">Membrane</keyword>
<dbReference type="PANTHER" id="PTHR30386">
    <property type="entry name" value="MEMBRANE FUSION SUBUNIT OF EMRAB-TOLC MULTIDRUG EFFLUX PUMP"/>
    <property type="match status" value="1"/>
</dbReference>
<evidence type="ECO:0000256" key="2">
    <source>
        <dbReference type="ARBA" id="ARBA00009477"/>
    </source>
</evidence>
<sequence length="344" mass="38430">MNRIFLPIIVMIGIVAIYATYRWDFWVSNKGIQTTENAYIDADITPLSSKVSGHLVTLSVRDYQMVEKGDVIAKIDDREYLLQLEKAQATYQKEAAILKNLTLEIAQQEAVVAQAQANIEMAKIRVDQQEKHFQRQKSLVGKGALSQEKFEDTKAEFNLAVKSYAIAEALFLLETRALELLHGQKLIREAEKKSAFTAVEIAQDQLADTVIKAPFSGYLGKIIAKEGEIIKINTPIVTMIPSNALYIVANFKETQFANIHRQQLVEILVDALPGNKFTGTIEEISPMSGAKASQLPIINTAGNFTKIVQRIPVKISLDKNHPQYLQLRAGMSVRVKVDTQYLAP</sequence>
<feature type="domain" description="Multidrug resistance protein MdtA-like barrel-sandwich hybrid" evidence="7">
    <location>
        <begin position="47"/>
        <end position="234"/>
    </location>
</feature>
<dbReference type="RefSeq" id="WP_242152150.1">
    <property type="nucleotide sequence ID" value="NZ_CP093379.1"/>
</dbReference>
<dbReference type="Proteomes" id="UP000829542">
    <property type="component" value="Chromosome"/>
</dbReference>
<dbReference type="EMBL" id="CP093379">
    <property type="protein sequence ID" value="UNM97168.1"/>
    <property type="molecule type" value="Genomic_DNA"/>
</dbReference>
<proteinExistence type="inferred from homology"/>
<evidence type="ECO:0000313" key="10">
    <source>
        <dbReference type="Proteomes" id="UP000829542"/>
    </source>
</evidence>
<dbReference type="PANTHER" id="PTHR30386:SF26">
    <property type="entry name" value="TRANSPORT PROTEIN COMB"/>
    <property type="match status" value="1"/>
</dbReference>
<reference evidence="9 10" key="1">
    <citation type="submission" date="2022-03" db="EMBL/GenBank/DDBJ databases">
        <title>Ignatzschineria rhizosphaerae HR5S32.</title>
        <authorList>
            <person name="Sun J.Q."/>
            <person name="Feng J.Y."/>
        </authorList>
    </citation>
    <scope>NUCLEOTIDE SEQUENCE [LARGE SCALE GENOMIC DNA]</scope>
    <source>
        <strain evidence="9 10">HR5S32</strain>
    </source>
</reference>
<gene>
    <name evidence="9" type="ORF">MMG00_04780</name>
</gene>
<evidence type="ECO:0000313" key="9">
    <source>
        <dbReference type="EMBL" id="UNM97168.1"/>
    </source>
</evidence>